<dbReference type="InterPro" id="IPR004447">
    <property type="entry name" value="Peptidase_S41A"/>
</dbReference>
<dbReference type="InterPro" id="IPR029045">
    <property type="entry name" value="ClpP/crotonase-like_dom_sf"/>
</dbReference>
<evidence type="ECO:0000313" key="7">
    <source>
        <dbReference type="EMBL" id="PIX03131.1"/>
    </source>
</evidence>
<dbReference type="InterPro" id="IPR041489">
    <property type="entry name" value="PDZ_6"/>
</dbReference>
<dbReference type="Gene3D" id="3.90.226.10">
    <property type="entry name" value="2-enoyl-CoA Hydratase, Chain A, domain 1"/>
    <property type="match status" value="1"/>
</dbReference>
<dbReference type="EMBL" id="PFHV01000052">
    <property type="protein sequence ID" value="PIX03131.1"/>
    <property type="molecule type" value="Genomic_DNA"/>
</dbReference>
<name>A0A2M7IY69_9BACT</name>
<proteinExistence type="inferred from homology"/>
<dbReference type="GO" id="GO:0030288">
    <property type="term" value="C:outer membrane-bounded periplasmic space"/>
    <property type="evidence" value="ECO:0007669"/>
    <property type="project" value="TreeGrafter"/>
</dbReference>
<evidence type="ECO:0000256" key="1">
    <source>
        <dbReference type="ARBA" id="ARBA00009179"/>
    </source>
</evidence>
<dbReference type="SUPFAM" id="SSF52096">
    <property type="entry name" value="ClpP/crotonase"/>
    <property type="match status" value="1"/>
</dbReference>
<dbReference type="Proteomes" id="UP000230505">
    <property type="component" value="Unassembled WGS sequence"/>
</dbReference>
<reference evidence="8" key="1">
    <citation type="submission" date="2017-09" db="EMBL/GenBank/DDBJ databases">
        <title>Depth-based differentiation of microbial function through sediment-hosted aquifers and enrichment of novel symbionts in the deep terrestrial subsurface.</title>
        <authorList>
            <person name="Probst A.J."/>
            <person name="Ladd B."/>
            <person name="Jarett J.K."/>
            <person name="Geller-Mcgrath D.E."/>
            <person name="Sieber C.M.K."/>
            <person name="Emerson J.B."/>
            <person name="Anantharaman K."/>
            <person name="Thomas B.C."/>
            <person name="Malmstrom R."/>
            <person name="Stieglmeier M."/>
            <person name="Klingl A."/>
            <person name="Woyke T."/>
            <person name="Ryan C.M."/>
            <person name="Banfield J.F."/>
        </authorList>
    </citation>
    <scope>NUCLEOTIDE SEQUENCE [LARGE SCALE GENOMIC DNA]</scope>
</reference>
<dbReference type="PANTHER" id="PTHR32060">
    <property type="entry name" value="TAIL-SPECIFIC PROTEASE"/>
    <property type="match status" value="1"/>
</dbReference>
<accession>A0A2M7IY69</accession>
<dbReference type="Gene3D" id="2.30.42.10">
    <property type="match status" value="1"/>
</dbReference>
<dbReference type="CDD" id="cd07560">
    <property type="entry name" value="Peptidase_S41_CPP"/>
    <property type="match status" value="1"/>
</dbReference>
<evidence type="ECO:0000313" key="8">
    <source>
        <dbReference type="Proteomes" id="UP000230505"/>
    </source>
</evidence>
<dbReference type="NCBIfam" id="TIGR00225">
    <property type="entry name" value="prc"/>
    <property type="match status" value="1"/>
</dbReference>
<dbReference type="GO" id="GO:0006508">
    <property type="term" value="P:proteolysis"/>
    <property type="evidence" value="ECO:0007669"/>
    <property type="project" value="UniProtKB-KW"/>
</dbReference>
<dbReference type="GO" id="GO:0007165">
    <property type="term" value="P:signal transduction"/>
    <property type="evidence" value="ECO:0007669"/>
    <property type="project" value="TreeGrafter"/>
</dbReference>
<dbReference type="InterPro" id="IPR036034">
    <property type="entry name" value="PDZ_sf"/>
</dbReference>
<dbReference type="SMART" id="SM00228">
    <property type="entry name" value="PDZ"/>
    <property type="match status" value="1"/>
</dbReference>
<dbReference type="InterPro" id="IPR001478">
    <property type="entry name" value="PDZ"/>
</dbReference>
<dbReference type="GO" id="GO:0008236">
    <property type="term" value="F:serine-type peptidase activity"/>
    <property type="evidence" value="ECO:0007669"/>
    <property type="project" value="UniProtKB-KW"/>
</dbReference>
<protein>
    <recommendedName>
        <fullName evidence="6">PDZ domain-containing protein</fullName>
    </recommendedName>
</protein>
<dbReference type="GO" id="GO:0004175">
    <property type="term" value="F:endopeptidase activity"/>
    <property type="evidence" value="ECO:0007669"/>
    <property type="project" value="TreeGrafter"/>
</dbReference>
<dbReference type="SMART" id="SM00245">
    <property type="entry name" value="TSPc"/>
    <property type="match status" value="1"/>
</dbReference>
<organism evidence="7 8">
    <name type="scientific">bacterium (Candidatus Gribaldobacteria) CG_4_8_14_3_um_filter_42_11</name>
    <dbReference type="NCBI Taxonomy" id="2014267"/>
    <lineage>
        <taxon>Bacteria</taxon>
        <taxon>Candidatus Gribaldobacteria</taxon>
    </lineage>
</organism>
<sequence>MSKKFFLKLIAFLLVSAAVVLLSYGAGALAERERMARFQPSYIIDNTLDKPNQVDFSIFWEAWNKVSQNYLDKDKIDFQKMVYGATAGMVASLGDPYTTFFTPSQTTSFNEELSGEYQGVGMVVGVKDSQITVVSPFKASPADRAGLKSGDKILKIDDTFTKDQSIEEAVKIIKGPANTSVRLLILRGDWKESKEFTIKRENIKIPTLEKEITKDNIAVIKIYQFNGILSSEFRQAAQEILSAPTVKKIIIDLRNNPGGFLEVAQEVTGWFLAKGQVVTWQDFGSGQERKPYKSNGPSVFEKYQVVVLMNNGSASASEIMAGALRDQLGAKLIGEKSFGKGLVQEQINLSDKSSLKVTISRWLTPKGISINKDGLAPDIEVKEATTTDDGADAPLQKAIEFLNNLP</sequence>
<dbReference type="Pfam" id="PF03572">
    <property type="entry name" value="Peptidase_S41"/>
    <property type="match status" value="1"/>
</dbReference>
<dbReference type="Gene3D" id="3.30.750.44">
    <property type="match status" value="1"/>
</dbReference>
<dbReference type="PANTHER" id="PTHR32060:SF30">
    <property type="entry name" value="CARBOXY-TERMINAL PROCESSING PROTEASE CTPA"/>
    <property type="match status" value="1"/>
</dbReference>
<dbReference type="CDD" id="cd06782">
    <property type="entry name" value="cpPDZ_CPP-like"/>
    <property type="match status" value="1"/>
</dbReference>
<dbReference type="SUPFAM" id="SSF50156">
    <property type="entry name" value="PDZ domain-like"/>
    <property type="match status" value="1"/>
</dbReference>
<dbReference type="Pfam" id="PF17820">
    <property type="entry name" value="PDZ_6"/>
    <property type="match status" value="1"/>
</dbReference>
<keyword evidence="4 5" id="KW-0720">Serine protease</keyword>
<keyword evidence="3 5" id="KW-0378">Hydrolase</keyword>
<dbReference type="AlphaFoldDB" id="A0A2M7IY69"/>
<comment type="caution">
    <text evidence="7">The sequence shown here is derived from an EMBL/GenBank/DDBJ whole genome shotgun (WGS) entry which is preliminary data.</text>
</comment>
<dbReference type="InterPro" id="IPR005151">
    <property type="entry name" value="Tail-specific_protease"/>
</dbReference>
<evidence type="ECO:0000256" key="5">
    <source>
        <dbReference type="RuleBase" id="RU004404"/>
    </source>
</evidence>
<feature type="domain" description="PDZ" evidence="6">
    <location>
        <begin position="106"/>
        <end position="174"/>
    </location>
</feature>
<keyword evidence="2 5" id="KW-0645">Protease</keyword>
<dbReference type="FunFam" id="2.30.42.10:FF:000063">
    <property type="entry name" value="Peptidase, S41 family"/>
    <property type="match status" value="1"/>
</dbReference>
<dbReference type="PROSITE" id="PS50106">
    <property type="entry name" value="PDZ"/>
    <property type="match status" value="1"/>
</dbReference>
<evidence type="ECO:0000256" key="2">
    <source>
        <dbReference type="ARBA" id="ARBA00022670"/>
    </source>
</evidence>
<gene>
    <name evidence="7" type="ORF">COZ78_02035</name>
</gene>
<evidence type="ECO:0000259" key="6">
    <source>
        <dbReference type="PROSITE" id="PS50106"/>
    </source>
</evidence>
<evidence type="ECO:0000256" key="4">
    <source>
        <dbReference type="ARBA" id="ARBA00022825"/>
    </source>
</evidence>
<evidence type="ECO:0000256" key="3">
    <source>
        <dbReference type="ARBA" id="ARBA00022801"/>
    </source>
</evidence>
<comment type="similarity">
    <text evidence="1 5">Belongs to the peptidase S41A family.</text>
</comment>